<reference evidence="6" key="1">
    <citation type="journal article" date="2023" name="G3 (Bethesda)">
        <title>Whole genome assembly and annotation of the endangered Caribbean coral Acropora cervicornis.</title>
        <authorList>
            <person name="Selwyn J.D."/>
            <person name="Vollmer S.V."/>
        </authorList>
    </citation>
    <scope>NUCLEOTIDE SEQUENCE</scope>
    <source>
        <strain evidence="6">K2</strain>
    </source>
</reference>
<dbReference type="Gene3D" id="1.10.2000.10">
    <property type="entry name" value="Frizzled cysteine-rich domain"/>
    <property type="match status" value="2"/>
</dbReference>
<dbReference type="PANTHER" id="PTHR11309">
    <property type="entry name" value="FRIZZLED"/>
    <property type="match status" value="1"/>
</dbReference>
<dbReference type="GO" id="GO:0060070">
    <property type="term" value="P:canonical Wnt signaling pathway"/>
    <property type="evidence" value="ECO:0007669"/>
    <property type="project" value="TreeGrafter"/>
</dbReference>
<feature type="disulfide bond" evidence="3">
    <location>
        <begin position="67"/>
        <end position="105"/>
    </location>
</feature>
<dbReference type="PROSITE" id="PS50038">
    <property type="entry name" value="FZ"/>
    <property type="match status" value="1"/>
</dbReference>
<dbReference type="Proteomes" id="UP001249851">
    <property type="component" value="Unassembled WGS sequence"/>
</dbReference>
<keyword evidence="1" id="KW-0217">Developmental protein</keyword>
<dbReference type="InterPro" id="IPR036790">
    <property type="entry name" value="Frizzled_dom_sf"/>
</dbReference>
<dbReference type="SUPFAM" id="SSF63501">
    <property type="entry name" value="Frizzled cysteine-rich domain"/>
    <property type="match status" value="2"/>
</dbReference>
<feature type="domain" description="FZ" evidence="5">
    <location>
        <begin position="67"/>
        <end position="143"/>
    </location>
</feature>
<sequence>MKFSAVLFTSLFFGFICAEPQCERINQTIPDLHVHCGYHLTARFKHDAHFDSAARAIMTIRSRLKDCSPFADVMTCSLLLPRCSEDIKGPYLPCRGVCYDYVNDCSKTILREGLEWTAALCEILPEKDNPLTTKGYRERCFTPANYKDSGKKYTHKCSDIVIDECKGIPGFTKTVVSPQIQKLHQNFISSDINYNPLDPQCSRLRKEIVCAENMPACHNGSAWFLCRDNCLNFFETCQSPLFYEKNMCMEFPKREGSARGKFPICKQTHWPRSENWQIPVENPHTLATLATPTVGFFTTKEPDIKSGFFTTKEPDVKSAGQPASLNDQSSVFRNQLSEKWEVPQRNRNPTSRQENAEFRTDAVSKKELKNSWFIYYGLRDDHIAQCPETNKMGYQASLISVPVTRLFGRWTSRVPVHFTGVACRDMKWVTIR</sequence>
<dbReference type="EMBL" id="JARQWQ010000002">
    <property type="protein sequence ID" value="KAK2573280.1"/>
    <property type="molecule type" value="Genomic_DNA"/>
</dbReference>
<gene>
    <name evidence="6" type="ORF">P5673_000919</name>
</gene>
<comment type="caution">
    <text evidence="6">The sequence shown here is derived from an EMBL/GenBank/DDBJ whole genome shotgun (WGS) entry which is preliminary data.</text>
</comment>
<dbReference type="AlphaFoldDB" id="A0AAD9R5K9"/>
<organism evidence="6 7">
    <name type="scientific">Acropora cervicornis</name>
    <name type="common">Staghorn coral</name>
    <dbReference type="NCBI Taxonomy" id="6130"/>
    <lineage>
        <taxon>Eukaryota</taxon>
        <taxon>Metazoa</taxon>
        <taxon>Cnidaria</taxon>
        <taxon>Anthozoa</taxon>
        <taxon>Hexacorallia</taxon>
        <taxon>Scleractinia</taxon>
        <taxon>Astrocoeniina</taxon>
        <taxon>Acroporidae</taxon>
        <taxon>Acropora</taxon>
    </lineage>
</organism>
<dbReference type="GO" id="GO:0042813">
    <property type="term" value="F:Wnt receptor activity"/>
    <property type="evidence" value="ECO:0007669"/>
    <property type="project" value="TreeGrafter"/>
</dbReference>
<protein>
    <recommendedName>
        <fullName evidence="5">FZ domain-containing protein</fullName>
    </recommendedName>
</protein>
<proteinExistence type="predicted"/>
<accession>A0AAD9R5K9</accession>
<dbReference type="PANTHER" id="PTHR11309:SF47">
    <property type="entry name" value="FRIZZLED"/>
    <property type="match status" value="1"/>
</dbReference>
<comment type="caution">
    <text evidence="3">Lacks conserved residue(s) required for the propagation of feature annotation.</text>
</comment>
<evidence type="ECO:0000256" key="4">
    <source>
        <dbReference type="SAM" id="SignalP"/>
    </source>
</evidence>
<feature type="chain" id="PRO_5041941676" description="FZ domain-containing protein" evidence="4">
    <location>
        <begin position="19"/>
        <end position="432"/>
    </location>
</feature>
<name>A0AAD9R5K9_ACRCE</name>
<dbReference type="Pfam" id="PF01392">
    <property type="entry name" value="Fz"/>
    <property type="match status" value="1"/>
</dbReference>
<dbReference type="GO" id="GO:0017147">
    <property type="term" value="F:Wnt-protein binding"/>
    <property type="evidence" value="ECO:0007669"/>
    <property type="project" value="TreeGrafter"/>
</dbReference>
<evidence type="ECO:0000256" key="2">
    <source>
        <dbReference type="ARBA" id="ARBA00023157"/>
    </source>
</evidence>
<evidence type="ECO:0000256" key="3">
    <source>
        <dbReference type="PROSITE-ProRule" id="PRU00090"/>
    </source>
</evidence>
<evidence type="ECO:0000313" key="6">
    <source>
        <dbReference type="EMBL" id="KAK2573280.1"/>
    </source>
</evidence>
<evidence type="ECO:0000313" key="7">
    <source>
        <dbReference type="Proteomes" id="UP001249851"/>
    </source>
</evidence>
<evidence type="ECO:0000259" key="5">
    <source>
        <dbReference type="PROSITE" id="PS50038"/>
    </source>
</evidence>
<feature type="signal peptide" evidence="4">
    <location>
        <begin position="1"/>
        <end position="18"/>
    </location>
</feature>
<reference evidence="6" key="2">
    <citation type="journal article" date="2023" name="Science">
        <title>Genomic signatures of disease resistance in endangered staghorn corals.</title>
        <authorList>
            <person name="Vollmer S.V."/>
            <person name="Selwyn J.D."/>
            <person name="Despard B.A."/>
            <person name="Roesel C.L."/>
        </authorList>
    </citation>
    <scope>NUCLEOTIDE SEQUENCE</scope>
    <source>
        <strain evidence="6">K2</strain>
    </source>
</reference>
<dbReference type="GO" id="GO:0035567">
    <property type="term" value="P:non-canonical Wnt signaling pathway"/>
    <property type="evidence" value="ECO:0007669"/>
    <property type="project" value="TreeGrafter"/>
</dbReference>
<keyword evidence="4" id="KW-0732">Signal</keyword>
<evidence type="ECO:0000256" key="1">
    <source>
        <dbReference type="ARBA" id="ARBA00022473"/>
    </source>
</evidence>
<dbReference type="GO" id="GO:0005886">
    <property type="term" value="C:plasma membrane"/>
    <property type="evidence" value="ECO:0007669"/>
    <property type="project" value="TreeGrafter"/>
</dbReference>
<keyword evidence="2 3" id="KW-1015">Disulfide bond</keyword>
<dbReference type="InterPro" id="IPR015526">
    <property type="entry name" value="Frizzled/SFRP"/>
</dbReference>
<dbReference type="CDD" id="cd07066">
    <property type="entry name" value="CRD_FZ"/>
    <property type="match status" value="1"/>
</dbReference>
<dbReference type="InterPro" id="IPR020067">
    <property type="entry name" value="Frizzled_dom"/>
</dbReference>
<keyword evidence="7" id="KW-1185">Reference proteome</keyword>